<evidence type="ECO:0000256" key="1">
    <source>
        <dbReference type="SAM" id="MobiDB-lite"/>
    </source>
</evidence>
<feature type="region of interest" description="Disordered" evidence="1">
    <location>
        <begin position="1"/>
        <end position="27"/>
    </location>
</feature>
<dbReference type="RefSeq" id="WP_141787087.1">
    <property type="nucleotide sequence ID" value="NZ_BAAAKX010000003.1"/>
</dbReference>
<evidence type="ECO:0000313" key="3">
    <source>
        <dbReference type="Proteomes" id="UP000319514"/>
    </source>
</evidence>
<dbReference type="EMBL" id="VFOQ01000001">
    <property type="protein sequence ID" value="TQL59017.1"/>
    <property type="molecule type" value="Genomic_DNA"/>
</dbReference>
<dbReference type="Pfam" id="PF19457">
    <property type="entry name" value="DUF5994"/>
    <property type="match status" value="1"/>
</dbReference>
<dbReference type="OrthoDB" id="3785441at2"/>
<keyword evidence="3" id="KW-1185">Reference proteome</keyword>
<dbReference type="AlphaFoldDB" id="A0A542ZFC1"/>
<comment type="caution">
    <text evidence="2">The sequence shown here is derived from an EMBL/GenBank/DDBJ whole genome shotgun (WGS) entry which is preliminary data.</text>
</comment>
<sequence length="161" mass="17494">MTATNSNNPVVPAGSGPRDSGLPLIPAEPSREGFPDGAWCPRSADLVTELAALIEDLRAQGLEVRRVVYNPELWGRAPRHAVIGSRPIDLGTSRAFYPHLVRLFLRGGRPWIDLLVIFPTGHGVRPAATVLPPPPKWHDLTPQQVWESEGGYLPDGPDTST</sequence>
<evidence type="ECO:0000313" key="2">
    <source>
        <dbReference type="EMBL" id="TQL59017.1"/>
    </source>
</evidence>
<reference evidence="2 3" key="1">
    <citation type="submission" date="2019-06" db="EMBL/GenBank/DDBJ databases">
        <title>Sequencing the genomes of 1000 actinobacteria strains.</title>
        <authorList>
            <person name="Klenk H.-P."/>
        </authorList>
    </citation>
    <scope>NUCLEOTIDE SEQUENCE [LARGE SCALE GENOMIC DNA]</scope>
    <source>
        <strain evidence="2 3">DSM 18082</strain>
    </source>
</reference>
<dbReference type="Proteomes" id="UP000319514">
    <property type="component" value="Unassembled WGS sequence"/>
</dbReference>
<name>A0A542ZFC1_9MICO</name>
<organism evidence="2 3">
    <name type="scientific">Oryzihumus leptocrescens</name>
    <dbReference type="NCBI Taxonomy" id="297536"/>
    <lineage>
        <taxon>Bacteria</taxon>
        <taxon>Bacillati</taxon>
        <taxon>Actinomycetota</taxon>
        <taxon>Actinomycetes</taxon>
        <taxon>Micrococcales</taxon>
        <taxon>Intrasporangiaceae</taxon>
        <taxon>Oryzihumus</taxon>
    </lineage>
</organism>
<gene>
    <name evidence="2" type="ORF">FB474_0361</name>
</gene>
<proteinExistence type="predicted"/>
<dbReference type="InterPro" id="IPR046036">
    <property type="entry name" value="DUF5994"/>
</dbReference>
<accession>A0A542ZFC1</accession>
<protein>
    <submittedName>
        <fullName evidence="2">Uncharacterized protein</fullName>
    </submittedName>
</protein>